<dbReference type="InterPro" id="IPR002213">
    <property type="entry name" value="UDP_glucos_trans"/>
</dbReference>
<accession>A0A6A5N2N5</accession>
<comment type="similarity">
    <text evidence="1">Belongs to the UDP-glycosyltransferase family.</text>
</comment>
<dbReference type="GO" id="GO:0080043">
    <property type="term" value="F:quercetin 3-O-glucosyltransferase activity"/>
    <property type="evidence" value="ECO:0007669"/>
    <property type="project" value="TreeGrafter"/>
</dbReference>
<organism evidence="3 4">
    <name type="scientific">Lupinus albus</name>
    <name type="common">White lupine</name>
    <name type="synonym">Lupinus termis</name>
    <dbReference type="NCBI Taxonomy" id="3870"/>
    <lineage>
        <taxon>Eukaryota</taxon>
        <taxon>Viridiplantae</taxon>
        <taxon>Streptophyta</taxon>
        <taxon>Embryophyta</taxon>
        <taxon>Tracheophyta</taxon>
        <taxon>Spermatophyta</taxon>
        <taxon>Magnoliopsida</taxon>
        <taxon>eudicotyledons</taxon>
        <taxon>Gunneridae</taxon>
        <taxon>Pentapetalae</taxon>
        <taxon>rosids</taxon>
        <taxon>fabids</taxon>
        <taxon>Fabales</taxon>
        <taxon>Fabaceae</taxon>
        <taxon>Papilionoideae</taxon>
        <taxon>50 kb inversion clade</taxon>
        <taxon>genistoids sensu lato</taxon>
        <taxon>core genistoids</taxon>
        <taxon>Genisteae</taxon>
        <taxon>Lupinus</taxon>
    </lineage>
</organism>
<dbReference type="AlphaFoldDB" id="A0A6A5N2N5"/>
<dbReference type="SUPFAM" id="SSF53756">
    <property type="entry name" value="UDP-Glycosyltransferase/glycogen phosphorylase"/>
    <property type="match status" value="1"/>
</dbReference>
<protein>
    <submittedName>
        <fullName evidence="3">Putative hexosyltransferase</fullName>
    </submittedName>
</protein>
<evidence type="ECO:0000256" key="2">
    <source>
        <dbReference type="ARBA" id="ARBA00022679"/>
    </source>
</evidence>
<evidence type="ECO:0000313" key="4">
    <source>
        <dbReference type="Proteomes" id="UP000447434"/>
    </source>
</evidence>
<dbReference type="Proteomes" id="UP000447434">
    <property type="component" value="Chromosome 20"/>
</dbReference>
<dbReference type="EMBL" id="WOCE01000020">
    <property type="protein sequence ID" value="KAE9591112.1"/>
    <property type="molecule type" value="Genomic_DNA"/>
</dbReference>
<keyword evidence="4" id="KW-1185">Reference proteome</keyword>
<dbReference type="OrthoDB" id="5835829at2759"/>
<dbReference type="Gene3D" id="3.40.50.2000">
    <property type="entry name" value="Glycogen Phosphorylase B"/>
    <property type="match status" value="2"/>
</dbReference>
<dbReference type="PANTHER" id="PTHR11926:SF774">
    <property type="entry name" value="UDP-GLYCOSYLTRANSFERASE 85A1-RELATED"/>
    <property type="match status" value="1"/>
</dbReference>
<dbReference type="Pfam" id="PF00201">
    <property type="entry name" value="UDPGT"/>
    <property type="match status" value="1"/>
</dbReference>
<sequence>MNYHTAMVFHVVAVPYPGRGHVNPMMNLCKSLLSSKTLHGHQILITFVVTQEWKTLIGTNHHMPHNIRICTIPNVLPSELTRGSDFAGFYEAVMTKMEAPFVAFIDQIETPITVIIADTELLWVVPVSNHRHIPVALLWTSSVSVFSMFLHHHLFRRNGHLGIDLLENGEERVEYIPGVSSTRKADLPTIFDRNHERVLQLTLQCIERVKEAQYLLFNSIYEIEQQVIDILKPKYPFSLYTVGPAIPIFEINKDPPSNSNKPNYLQWLDSQATGSVLYVSLGSYLSVSHEQMEEVVAGVCDSGVKFLSVAREGNKPWLSHDCLVNGFVVPWCDQLRVLCHSSIGGFLSHCGWNSVLEASFAGVPILTFPIFFDQAPNSKQIVEDWKVGLHGKAVVGARNVTREEISGLVQRFMNSQSNEGKELRKRAKEVKEACRRAIVEGGSSIHDLNSFVLDVLRQVNKNKIPLHLTR</sequence>
<evidence type="ECO:0000313" key="3">
    <source>
        <dbReference type="EMBL" id="KAE9591112.1"/>
    </source>
</evidence>
<evidence type="ECO:0000256" key="1">
    <source>
        <dbReference type="ARBA" id="ARBA00009995"/>
    </source>
</evidence>
<dbReference type="GO" id="GO:0080044">
    <property type="term" value="F:quercetin 7-O-glucosyltransferase activity"/>
    <property type="evidence" value="ECO:0007669"/>
    <property type="project" value="TreeGrafter"/>
</dbReference>
<name>A0A6A5N2N5_LUPAL</name>
<keyword evidence="2 3" id="KW-0808">Transferase</keyword>
<reference evidence="4" key="1">
    <citation type="journal article" date="2020" name="Nat. Commun.">
        <title>Genome sequence of the cluster root forming white lupin.</title>
        <authorList>
            <person name="Hufnagel B."/>
            <person name="Marques A."/>
            <person name="Soriano A."/>
            <person name="Marques L."/>
            <person name="Divol F."/>
            <person name="Doumas P."/>
            <person name="Sallet E."/>
            <person name="Mancinotti D."/>
            <person name="Carrere S."/>
            <person name="Marande W."/>
            <person name="Arribat S."/>
            <person name="Keller J."/>
            <person name="Huneau C."/>
            <person name="Blein T."/>
            <person name="Aime D."/>
            <person name="Laguerre M."/>
            <person name="Taylor J."/>
            <person name="Schubert V."/>
            <person name="Nelson M."/>
            <person name="Geu-Flores F."/>
            <person name="Crespi M."/>
            <person name="Gallardo-Guerrero K."/>
            <person name="Delaux P.-M."/>
            <person name="Salse J."/>
            <person name="Berges H."/>
            <person name="Guyot R."/>
            <person name="Gouzy J."/>
            <person name="Peret B."/>
        </authorList>
    </citation>
    <scope>NUCLEOTIDE SEQUENCE [LARGE SCALE GENOMIC DNA]</scope>
    <source>
        <strain evidence="4">cv. Amiga</strain>
    </source>
</reference>
<dbReference type="CDD" id="cd03784">
    <property type="entry name" value="GT1_Gtf-like"/>
    <property type="match status" value="1"/>
</dbReference>
<dbReference type="PANTHER" id="PTHR11926">
    <property type="entry name" value="GLUCOSYL/GLUCURONOSYL TRANSFERASES"/>
    <property type="match status" value="1"/>
</dbReference>
<gene>
    <name evidence="3" type="ORF">Lalb_Chr20g0114711</name>
</gene>
<comment type="caution">
    <text evidence="3">The sequence shown here is derived from an EMBL/GenBank/DDBJ whole genome shotgun (WGS) entry which is preliminary data.</text>
</comment>
<dbReference type="FunFam" id="3.40.50.2000:FF:000138">
    <property type="entry name" value="Glycosyltransferase"/>
    <property type="match status" value="1"/>
</dbReference>
<proteinExistence type="inferred from homology"/>